<keyword evidence="2" id="KW-1185">Reference proteome</keyword>
<evidence type="ECO:0000313" key="2">
    <source>
        <dbReference type="Proteomes" id="UP001221142"/>
    </source>
</evidence>
<comment type="caution">
    <text evidence="1">The sequence shown here is derived from an EMBL/GenBank/DDBJ whole genome shotgun (WGS) entry which is preliminary data.</text>
</comment>
<proteinExistence type="predicted"/>
<dbReference type="AlphaFoldDB" id="A0AAD7FKM7"/>
<organism evidence="1 2">
    <name type="scientific">Roridomyces roridus</name>
    <dbReference type="NCBI Taxonomy" id="1738132"/>
    <lineage>
        <taxon>Eukaryota</taxon>
        <taxon>Fungi</taxon>
        <taxon>Dikarya</taxon>
        <taxon>Basidiomycota</taxon>
        <taxon>Agaricomycotina</taxon>
        <taxon>Agaricomycetes</taxon>
        <taxon>Agaricomycetidae</taxon>
        <taxon>Agaricales</taxon>
        <taxon>Marasmiineae</taxon>
        <taxon>Mycenaceae</taxon>
        <taxon>Roridomyces</taxon>
    </lineage>
</organism>
<evidence type="ECO:0008006" key="3">
    <source>
        <dbReference type="Google" id="ProtNLM"/>
    </source>
</evidence>
<dbReference type="EMBL" id="JARKIF010000012">
    <property type="protein sequence ID" value="KAJ7625575.1"/>
    <property type="molecule type" value="Genomic_DNA"/>
</dbReference>
<name>A0AAD7FKM7_9AGAR</name>
<dbReference type="Proteomes" id="UP001221142">
    <property type="component" value="Unassembled WGS sequence"/>
</dbReference>
<evidence type="ECO:0000313" key="1">
    <source>
        <dbReference type="EMBL" id="KAJ7625575.1"/>
    </source>
</evidence>
<accession>A0AAD7FKM7</accession>
<reference evidence="1" key="1">
    <citation type="submission" date="2023-03" db="EMBL/GenBank/DDBJ databases">
        <title>Massive genome expansion in bonnet fungi (Mycena s.s.) driven by repeated elements and novel gene families across ecological guilds.</title>
        <authorList>
            <consortium name="Lawrence Berkeley National Laboratory"/>
            <person name="Harder C.B."/>
            <person name="Miyauchi S."/>
            <person name="Viragh M."/>
            <person name="Kuo A."/>
            <person name="Thoen E."/>
            <person name="Andreopoulos B."/>
            <person name="Lu D."/>
            <person name="Skrede I."/>
            <person name="Drula E."/>
            <person name="Henrissat B."/>
            <person name="Morin E."/>
            <person name="Kohler A."/>
            <person name="Barry K."/>
            <person name="LaButti K."/>
            <person name="Morin E."/>
            <person name="Salamov A."/>
            <person name="Lipzen A."/>
            <person name="Mereny Z."/>
            <person name="Hegedus B."/>
            <person name="Baldrian P."/>
            <person name="Stursova M."/>
            <person name="Weitz H."/>
            <person name="Taylor A."/>
            <person name="Grigoriev I.V."/>
            <person name="Nagy L.G."/>
            <person name="Martin F."/>
            <person name="Kauserud H."/>
        </authorList>
    </citation>
    <scope>NUCLEOTIDE SEQUENCE</scope>
    <source>
        <strain evidence="1">9284</strain>
    </source>
</reference>
<sequence length="432" mass="48744">MTSWKGTSRDHGSSAQSCGRWRSIALFQPSLWAHISLDFSPELDFDEVNFDARFALLEAHLGRSAEAPLTVKFQCYSDGDCITRDEEYRALDILKKHSHRWQTLEMVGPKPLFTYLGNTFSLLRNLDVYVYPETDEDDVGALATFASCPRLQVATVNEGRFGSSSRVLLPDHLRRYKAGNLVMRHLEVLRSASDSLVECVLHVADDSTPLPSHTPRIPLPDLLRLSVSGATILDALDTPALGELYCFRPSPPLYSFLARQKTLRKLVVGEMSSADDITQLLHSLSSIPELGLYVPMEFASDFLKALAPSQGPSPTLLPSLTTLNVGFIPLRDFQVIPAPIDQDLLMQTIEAQWQTGGLRSVNFYCMRMSPSQELLARMRVLRDQGLKIELFTSPRDLDRVMIPRYFDNDDKPYSSQDLWWGIYEAEQQEQNQ</sequence>
<gene>
    <name evidence="1" type="ORF">FB45DRAFT_69202</name>
</gene>
<protein>
    <recommendedName>
        <fullName evidence="3">F-box domain-containing protein</fullName>
    </recommendedName>
</protein>